<dbReference type="InterPro" id="IPR053203">
    <property type="entry name" value="Cisplatin_resist-associated"/>
</dbReference>
<dbReference type="InterPro" id="IPR022024">
    <property type="entry name" value="DUF3602"/>
</dbReference>
<gene>
    <name evidence="2" type="ORF">LTR97_008719</name>
</gene>
<proteinExistence type="predicted"/>
<organism evidence="2 3">
    <name type="scientific">Elasticomyces elasticus</name>
    <dbReference type="NCBI Taxonomy" id="574655"/>
    <lineage>
        <taxon>Eukaryota</taxon>
        <taxon>Fungi</taxon>
        <taxon>Dikarya</taxon>
        <taxon>Ascomycota</taxon>
        <taxon>Pezizomycotina</taxon>
        <taxon>Dothideomycetes</taxon>
        <taxon>Dothideomycetidae</taxon>
        <taxon>Mycosphaerellales</taxon>
        <taxon>Teratosphaeriaceae</taxon>
        <taxon>Elasticomyces</taxon>
    </lineage>
</organism>
<feature type="region of interest" description="Disordered" evidence="1">
    <location>
        <begin position="1"/>
        <end position="133"/>
    </location>
</feature>
<sequence>MTERSSTPVHSTGRGGAGNIGEDPSLYTDGSITREGPIGESSRGEYSAGRGGAGNMIESPRGGTPAPKSEEYVPETAMRSGEGHENYHTGRGGQGNVHKDKYGGHSGPQKGEGDERKEGLMEKVKHALGGEKK</sequence>
<dbReference type="Proteomes" id="UP001310594">
    <property type="component" value="Unassembled WGS sequence"/>
</dbReference>
<dbReference type="Pfam" id="PF12223">
    <property type="entry name" value="DUF3602"/>
    <property type="match status" value="1"/>
</dbReference>
<evidence type="ECO:0000313" key="3">
    <source>
        <dbReference type="Proteomes" id="UP001310594"/>
    </source>
</evidence>
<accession>A0AAN7VPM1</accession>
<dbReference type="AlphaFoldDB" id="A0AAN7VPM1"/>
<evidence type="ECO:0000256" key="1">
    <source>
        <dbReference type="SAM" id="MobiDB-lite"/>
    </source>
</evidence>
<evidence type="ECO:0000313" key="2">
    <source>
        <dbReference type="EMBL" id="KAK5695213.1"/>
    </source>
</evidence>
<name>A0AAN7VPM1_9PEZI</name>
<comment type="caution">
    <text evidence="2">The sequence shown here is derived from an EMBL/GenBank/DDBJ whole genome shotgun (WGS) entry which is preliminary data.</text>
</comment>
<feature type="compositionally biased region" description="Basic and acidic residues" evidence="1">
    <location>
        <begin position="111"/>
        <end position="133"/>
    </location>
</feature>
<reference evidence="2" key="1">
    <citation type="submission" date="2023-08" db="EMBL/GenBank/DDBJ databases">
        <title>Black Yeasts Isolated from many extreme environments.</title>
        <authorList>
            <person name="Coleine C."/>
            <person name="Stajich J.E."/>
            <person name="Selbmann L."/>
        </authorList>
    </citation>
    <scope>NUCLEOTIDE SEQUENCE</scope>
    <source>
        <strain evidence="2">CCFEE 5810</strain>
    </source>
</reference>
<protein>
    <submittedName>
        <fullName evidence="2">Uncharacterized protein</fullName>
    </submittedName>
</protein>
<feature type="compositionally biased region" description="Polar residues" evidence="1">
    <location>
        <begin position="1"/>
        <end position="10"/>
    </location>
</feature>
<dbReference type="PANTHER" id="PTHR34693:SF3">
    <property type="match status" value="1"/>
</dbReference>
<dbReference type="PANTHER" id="PTHR34693">
    <property type="entry name" value="PROTEIN PAR32"/>
    <property type="match status" value="1"/>
</dbReference>
<dbReference type="EMBL" id="JAVRQU010000014">
    <property type="protein sequence ID" value="KAK5695213.1"/>
    <property type="molecule type" value="Genomic_DNA"/>
</dbReference>